<comment type="caution">
    <text evidence="3">The sequence shown here is derived from an EMBL/GenBank/DDBJ whole genome shotgun (WGS) entry which is preliminary data.</text>
</comment>
<feature type="domain" description="CarD-like/TRCF RNAP-interacting" evidence="2">
    <location>
        <begin position="11"/>
        <end position="121"/>
    </location>
</feature>
<evidence type="ECO:0000256" key="1">
    <source>
        <dbReference type="SAM" id="MobiDB-lite"/>
    </source>
</evidence>
<evidence type="ECO:0000313" key="4">
    <source>
        <dbReference type="Proteomes" id="UP000237350"/>
    </source>
</evidence>
<dbReference type="Proteomes" id="UP000237350">
    <property type="component" value="Unassembled WGS sequence"/>
</dbReference>
<evidence type="ECO:0000259" key="2">
    <source>
        <dbReference type="SMART" id="SM01058"/>
    </source>
</evidence>
<dbReference type="InterPro" id="IPR003711">
    <property type="entry name" value="CarD-like/TRCF_RID"/>
</dbReference>
<dbReference type="GO" id="GO:0009303">
    <property type="term" value="P:rRNA transcription"/>
    <property type="evidence" value="ECO:0007669"/>
    <property type="project" value="TreeGrafter"/>
</dbReference>
<dbReference type="InterPro" id="IPR036101">
    <property type="entry name" value="CarD-like/TRCF_RID_sf"/>
</dbReference>
<dbReference type="Pfam" id="PF02559">
    <property type="entry name" value="CarD_TRCF_RID"/>
    <property type="match status" value="1"/>
</dbReference>
<dbReference type="PANTHER" id="PTHR38447:SF1">
    <property type="entry name" value="RNA POLYMERASE-BINDING TRANSCRIPTION FACTOR CARD"/>
    <property type="match status" value="1"/>
</dbReference>
<dbReference type="EMBL" id="LPWH01000062">
    <property type="protein sequence ID" value="POR02221.1"/>
    <property type="molecule type" value="Genomic_DNA"/>
</dbReference>
<reference evidence="4" key="1">
    <citation type="submission" date="2015-12" db="EMBL/GenBank/DDBJ databases">
        <authorList>
            <person name="Lodha T.D."/>
            <person name="Chintalapati S."/>
            <person name="Chintalapati V.R."/>
            <person name="Sravanthi T."/>
        </authorList>
    </citation>
    <scope>NUCLEOTIDE SEQUENCE [LARGE SCALE GENOMIC DNA]</scope>
    <source>
        <strain evidence="4">JC133</strain>
    </source>
</reference>
<dbReference type="PANTHER" id="PTHR38447">
    <property type="entry name" value="TRANSCRIPTION FACTOR YDEB-RELATED"/>
    <property type="match status" value="1"/>
</dbReference>
<proteinExistence type="predicted"/>
<dbReference type="Gene3D" id="2.40.10.170">
    <property type="match status" value="1"/>
</dbReference>
<evidence type="ECO:0000313" key="3">
    <source>
        <dbReference type="EMBL" id="POR02221.1"/>
    </source>
</evidence>
<dbReference type="SUPFAM" id="SSF141259">
    <property type="entry name" value="CarD-like"/>
    <property type="match status" value="1"/>
</dbReference>
<protein>
    <submittedName>
        <fullName evidence="3">CarD family transcriptional regulator</fullName>
    </submittedName>
</protein>
<dbReference type="Gene3D" id="1.20.58.1290">
    <property type="entry name" value="CarD-like, C-terminal domain"/>
    <property type="match status" value="1"/>
</dbReference>
<dbReference type="RefSeq" id="WP_103680000.1">
    <property type="nucleotide sequence ID" value="NZ_LPWH01000062.1"/>
</dbReference>
<keyword evidence="4" id="KW-1185">Reference proteome</keyword>
<dbReference type="SMART" id="SM01058">
    <property type="entry name" value="CarD_TRCF"/>
    <property type="match status" value="1"/>
</dbReference>
<organism evidence="3 4">
    <name type="scientific">Alkalispirochaeta sphaeroplastigenens</name>
    <dbReference type="NCBI Taxonomy" id="1187066"/>
    <lineage>
        <taxon>Bacteria</taxon>
        <taxon>Pseudomonadati</taxon>
        <taxon>Spirochaetota</taxon>
        <taxon>Spirochaetia</taxon>
        <taxon>Spirochaetales</taxon>
        <taxon>Spirochaetaceae</taxon>
        <taxon>Alkalispirochaeta</taxon>
    </lineage>
</organism>
<accession>A0A2S4JRT2</accession>
<dbReference type="OrthoDB" id="9786074at2"/>
<sequence>MSAKTNGKGTTFEVGQHVVYPIQGVGTIQEILELSFKGEDVLYYVIYIPVSDMTVKVPVDRAEQLGIRAIVPREESEKALAMFSEDFEPIPADWKMRYQMNLDLLKQGSVHDIASVVRTLYQRKKVKELPIMERKLYDSALQLFVDEVSFSLDLSPAEVEELVFRKLEENAPGGGKTSADILPDDDLADDHDKDSGDILDDDE</sequence>
<dbReference type="InterPro" id="IPR048792">
    <property type="entry name" value="CarD_C"/>
</dbReference>
<dbReference type="Pfam" id="PF21095">
    <property type="entry name" value="CarD_C"/>
    <property type="match status" value="1"/>
</dbReference>
<gene>
    <name evidence="3" type="ORF">AU468_06420</name>
</gene>
<dbReference type="InterPro" id="IPR052531">
    <property type="entry name" value="CarD-like_regulator"/>
</dbReference>
<name>A0A2S4JRT2_9SPIO</name>
<dbReference type="InterPro" id="IPR042215">
    <property type="entry name" value="CarD-like_C"/>
</dbReference>
<feature type="region of interest" description="Disordered" evidence="1">
    <location>
        <begin position="170"/>
        <end position="203"/>
    </location>
</feature>
<dbReference type="AlphaFoldDB" id="A0A2S4JRT2"/>